<accession>A0A2G5CGE0</accession>
<dbReference type="EMBL" id="KZ305073">
    <property type="protein sequence ID" value="PIA30293.1"/>
    <property type="molecule type" value="Genomic_DNA"/>
</dbReference>
<keyword evidence="6 7" id="KW-0326">Glycosidase</keyword>
<evidence type="ECO:0000256" key="2">
    <source>
        <dbReference type="ARBA" id="ARBA00009743"/>
    </source>
</evidence>
<keyword evidence="4" id="KW-0732">Signal</keyword>
<protein>
    <recommendedName>
        <fullName evidence="3 7">Alpha-galactosidase</fullName>
        <ecNumber evidence="3 7">3.2.1.22</ecNumber>
    </recommendedName>
    <alternativeName>
        <fullName evidence="7">Melibiase</fullName>
    </alternativeName>
</protein>
<keyword evidence="7" id="KW-1015">Disulfide bond</keyword>
<dbReference type="Proteomes" id="UP000230069">
    <property type="component" value="Unassembled WGS sequence"/>
</dbReference>
<dbReference type="PANTHER" id="PTHR11452:SF42">
    <property type="entry name" value="ALPHA-GALACTOSIDASE"/>
    <property type="match status" value="1"/>
</dbReference>
<keyword evidence="5 7" id="KW-0378">Hydrolase</keyword>
<reference evidence="10 11" key="1">
    <citation type="submission" date="2017-09" db="EMBL/GenBank/DDBJ databases">
        <title>WGS assembly of Aquilegia coerulea Goldsmith.</title>
        <authorList>
            <person name="Hodges S."/>
            <person name="Kramer E."/>
            <person name="Nordborg M."/>
            <person name="Tomkins J."/>
            <person name="Borevitz J."/>
            <person name="Derieg N."/>
            <person name="Yan J."/>
            <person name="Mihaltcheva S."/>
            <person name="Hayes R.D."/>
            <person name="Rokhsar D."/>
        </authorList>
    </citation>
    <scope>NUCLEOTIDE SEQUENCE [LARGE SCALE GENOMIC DNA]</scope>
    <source>
        <strain evidence="11">cv. Goldsmith</strain>
    </source>
</reference>
<evidence type="ECO:0000313" key="10">
    <source>
        <dbReference type="EMBL" id="PIA30293.1"/>
    </source>
</evidence>
<evidence type="ECO:0000313" key="11">
    <source>
        <dbReference type="Proteomes" id="UP000230069"/>
    </source>
</evidence>
<evidence type="ECO:0000256" key="7">
    <source>
        <dbReference type="RuleBase" id="RU361168"/>
    </source>
</evidence>
<dbReference type="InterPro" id="IPR002241">
    <property type="entry name" value="Glyco_hydro_27"/>
</dbReference>
<dbReference type="Pfam" id="PF17801">
    <property type="entry name" value="Melibiase_C"/>
    <property type="match status" value="1"/>
</dbReference>
<dbReference type="SUPFAM" id="SSF51445">
    <property type="entry name" value="(Trans)glycosidases"/>
    <property type="match status" value="1"/>
</dbReference>
<dbReference type="InterPro" id="IPR013785">
    <property type="entry name" value="Aldolase_TIM"/>
</dbReference>
<evidence type="ECO:0000256" key="1">
    <source>
        <dbReference type="ARBA" id="ARBA00001255"/>
    </source>
</evidence>
<dbReference type="GO" id="GO:0005975">
    <property type="term" value="P:carbohydrate metabolic process"/>
    <property type="evidence" value="ECO:0007669"/>
    <property type="project" value="InterPro"/>
</dbReference>
<proteinExistence type="inferred from homology"/>
<dbReference type="AlphaFoldDB" id="A0A2G5CGE0"/>
<dbReference type="GO" id="GO:0004557">
    <property type="term" value="F:alpha-galactosidase activity"/>
    <property type="evidence" value="ECO:0007669"/>
    <property type="project" value="UniProtKB-EC"/>
</dbReference>
<feature type="domain" description="Alpha galactosidase C-terminal" evidence="9">
    <location>
        <begin position="601"/>
        <end position="680"/>
    </location>
</feature>
<dbReference type="Gene3D" id="2.60.40.1180">
    <property type="entry name" value="Golgi alpha-mannosidase II"/>
    <property type="match status" value="1"/>
</dbReference>
<dbReference type="Pfam" id="PF16499">
    <property type="entry name" value="Melibiase_2"/>
    <property type="match status" value="1"/>
</dbReference>
<dbReference type="OrthoDB" id="5795902at2759"/>
<dbReference type="SUPFAM" id="SSF51011">
    <property type="entry name" value="Glycosyl hydrolase domain"/>
    <property type="match status" value="1"/>
</dbReference>
<comment type="similarity">
    <text evidence="2 7">Belongs to the glycosyl hydrolase 27 family.</text>
</comment>
<dbReference type="PANTHER" id="PTHR11452">
    <property type="entry name" value="ALPHA-GALACTOSIDASE/ALPHA-N-ACETYLGALACTOSAMINIDASE"/>
    <property type="match status" value="1"/>
</dbReference>
<dbReference type="InterPro" id="IPR017853">
    <property type="entry name" value="GH"/>
</dbReference>
<sequence>PTFAFSDTFLPQTHFLCQLHEFHSTSWILTKKISCNKAIMEFYILSFLLYFLFFSTLFLQRELSEALPEEIGELAEFPPRGWNSYDSFSWIISEEEFLQNANIVSQKLLPYGYQYVVVDYLWYRRKVEGANENSLGFDVIDEWGRMLPDPGRWPSSQGGKGFTEVADKVHAMGLKFGIHVMRGISTQAFNANTPILDPLKGGAYIESGKNWTARDIGLRERTCPWMSQGFMSVDTTLGAGRAFLRSLYRQYADWGVDFVKNDCVFGDNLEAHEIDVVSKVLQELDRPMLYSLSPGVSATPNMANGVGNLVNMYRITGDDWDSWEDVEAHFNVSRDFAAANLIGAKGLRGKSWPDLDMLPLGWLTDPGSNQGPQRKCNLSFDEQKTQMTLWSMVKSPLMFGGDMRKLDGTTYSIITNPILLEINSYSTDNREFSYISGTEDLRSSNHVLTRQTRNLKEVKAEASHVPSLTSCRHAEAKGWTFNFDGRKASRICWKDKYLGRKSKAPFCLHTRKPLFTLEDKYSYKQKYQGKLQLLANETDDSCLNASPIGKLSSRETKRMSFSHCKLNEDQIWELNQNGTLMNSYSGLCATVTAKEANGSGIRSWIATGRRGEVYLSFFNLNPGRMVISANISDLAKALPSRPITISSCKYTEVWNGNDYGVATDTISIAVDNHGCALFVLQCN</sequence>
<dbReference type="InterPro" id="IPR041233">
    <property type="entry name" value="Melibiase_C"/>
</dbReference>
<dbReference type="PROSITE" id="PS50231">
    <property type="entry name" value="RICIN_B_LECTIN"/>
    <property type="match status" value="1"/>
</dbReference>
<gene>
    <name evidence="10" type="ORF">AQUCO_05600012v1</name>
</gene>
<dbReference type="CDD" id="cd14792">
    <property type="entry name" value="GH27"/>
    <property type="match status" value="1"/>
</dbReference>
<evidence type="ECO:0000256" key="4">
    <source>
        <dbReference type="ARBA" id="ARBA00022729"/>
    </source>
</evidence>
<dbReference type="InterPro" id="IPR035992">
    <property type="entry name" value="Ricin_B-like_lectins"/>
</dbReference>
<keyword evidence="11" id="KW-1185">Reference proteome</keyword>
<dbReference type="InterPro" id="IPR013780">
    <property type="entry name" value="Glyco_hydro_b"/>
</dbReference>
<dbReference type="SUPFAM" id="SSF50370">
    <property type="entry name" value="Ricin B-like lectins"/>
    <property type="match status" value="1"/>
</dbReference>
<evidence type="ECO:0000256" key="5">
    <source>
        <dbReference type="ARBA" id="ARBA00022801"/>
    </source>
</evidence>
<evidence type="ECO:0000256" key="3">
    <source>
        <dbReference type="ARBA" id="ARBA00012755"/>
    </source>
</evidence>
<comment type="catalytic activity">
    <reaction evidence="1 7">
        <text>Hydrolysis of terminal, non-reducing alpha-D-galactose residues in alpha-D-galactosides, including galactose oligosaccharides, galactomannans and galactolipids.</text>
        <dbReference type="EC" id="3.2.1.22"/>
    </reaction>
</comment>
<name>A0A2G5CGE0_AQUCA</name>
<dbReference type="Gene3D" id="3.20.20.70">
    <property type="entry name" value="Aldolase class I"/>
    <property type="match status" value="1"/>
</dbReference>
<keyword evidence="8" id="KW-1133">Transmembrane helix</keyword>
<organism evidence="10 11">
    <name type="scientific">Aquilegia coerulea</name>
    <name type="common">Rocky mountain columbine</name>
    <dbReference type="NCBI Taxonomy" id="218851"/>
    <lineage>
        <taxon>Eukaryota</taxon>
        <taxon>Viridiplantae</taxon>
        <taxon>Streptophyta</taxon>
        <taxon>Embryophyta</taxon>
        <taxon>Tracheophyta</taxon>
        <taxon>Spermatophyta</taxon>
        <taxon>Magnoliopsida</taxon>
        <taxon>Ranunculales</taxon>
        <taxon>Ranunculaceae</taxon>
        <taxon>Thalictroideae</taxon>
        <taxon>Aquilegia</taxon>
    </lineage>
</organism>
<evidence type="ECO:0000259" key="9">
    <source>
        <dbReference type="Pfam" id="PF17801"/>
    </source>
</evidence>
<dbReference type="PRINTS" id="PR00740">
    <property type="entry name" value="GLHYDRLASE27"/>
</dbReference>
<keyword evidence="8" id="KW-0472">Membrane</keyword>
<keyword evidence="8" id="KW-0812">Transmembrane</keyword>
<dbReference type="EC" id="3.2.1.22" evidence="3 7"/>
<feature type="non-terminal residue" evidence="10">
    <location>
        <position position="1"/>
    </location>
</feature>
<feature type="transmembrane region" description="Helical" evidence="8">
    <location>
        <begin position="42"/>
        <end position="59"/>
    </location>
</feature>
<evidence type="ECO:0000256" key="6">
    <source>
        <dbReference type="ARBA" id="ARBA00023295"/>
    </source>
</evidence>
<evidence type="ECO:0000256" key="8">
    <source>
        <dbReference type="SAM" id="Phobius"/>
    </source>
</evidence>